<name>A0ABY8ESN7_MALFU</name>
<feature type="region of interest" description="Disordered" evidence="1">
    <location>
        <begin position="1"/>
        <end position="81"/>
    </location>
</feature>
<evidence type="ECO:0000256" key="1">
    <source>
        <dbReference type="SAM" id="MobiDB-lite"/>
    </source>
</evidence>
<feature type="region of interest" description="Disordered" evidence="1">
    <location>
        <begin position="349"/>
        <end position="387"/>
    </location>
</feature>
<feature type="compositionally biased region" description="Low complexity" evidence="1">
    <location>
        <begin position="353"/>
        <end position="364"/>
    </location>
</feature>
<reference evidence="3 4" key="1">
    <citation type="journal article" date="2020" name="Elife">
        <title>Loss of centromere function drives karyotype evolution in closely related Malassezia species.</title>
        <authorList>
            <person name="Sankaranarayanan S.R."/>
            <person name="Ianiri G."/>
            <person name="Coelho M.A."/>
            <person name="Reza M.H."/>
            <person name="Thimmappa B.C."/>
            <person name="Ganguly P."/>
            <person name="Vadnala R.N."/>
            <person name="Sun S."/>
            <person name="Siddharthan R."/>
            <person name="Tellgren-Roth C."/>
            <person name="Dawson T.L."/>
            <person name="Heitman J."/>
            <person name="Sanyal K."/>
        </authorList>
    </citation>
    <scope>NUCLEOTIDE SEQUENCE [LARGE SCALE GENOMIC DNA]</scope>
    <source>
        <strain evidence="3">CBS14141</strain>
    </source>
</reference>
<feature type="compositionally biased region" description="Basic and acidic residues" evidence="1">
    <location>
        <begin position="61"/>
        <end position="79"/>
    </location>
</feature>
<evidence type="ECO:0000259" key="2">
    <source>
        <dbReference type="Pfam" id="PF19189"/>
    </source>
</evidence>
<dbReference type="PANTHER" id="PTHR39468:SF1">
    <property type="entry name" value="MTF2-LIKE C-TERMINAL DOMAIN-CONTAINING PROTEIN"/>
    <property type="match status" value="1"/>
</dbReference>
<evidence type="ECO:0000313" key="3">
    <source>
        <dbReference type="EMBL" id="WFD47745.1"/>
    </source>
</evidence>
<dbReference type="EMBL" id="CP046235">
    <property type="protein sequence ID" value="WFD47745.1"/>
    <property type="molecule type" value="Genomic_DNA"/>
</dbReference>
<dbReference type="EC" id="2.1.1.35" evidence="3"/>
<dbReference type="Proteomes" id="UP000818624">
    <property type="component" value="Chromosome 2"/>
</dbReference>
<dbReference type="InterPro" id="IPR040009">
    <property type="entry name" value="Mtf2/C5D6.12-like"/>
</dbReference>
<keyword evidence="4" id="KW-1185">Reference proteome</keyword>
<dbReference type="PANTHER" id="PTHR39468">
    <property type="entry name" value="CHROMOSOME 7, WHOLE GENOME SHOTGUN SEQUENCE"/>
    <property type="match status" value="1"/>
</dbReference>
<protein>
    <submittedName>
        <fullName evidence="3">tRNA (Uracil(54)-C(5))-methyltransferase</fullName>
        <ecNumber evidence="3">2.1.1.35</ecNumber>
    </submittedName>
</protein>
<dbReference type="GO" id="GO:0032259">
    <property type="term" value="P:methylation"/>
    <property type="evidence" value="ECO:0007669"/>
    <property type="project" value="UniProtKB-KW"/>
</dbReference>
<gene>
    <name evidence="3" type="ORF">GLX27_002405</name>
</gene>
<feature type="domain" description="Mtf2-like C-terminal" evidence="2">
    <location>
        <begin position="206"/>
        <end position="280"/>
    </location>
</feature>
<sequence length="398" mass="44698">MPLRAAPRWRPTRLPARLYSSDAHEKPQSNPWDELFASPDVGETPDITPQEASPMLRSALHARERQDLGRRPRSRKEYDTSLLTQAESHQFRRIFQLLEDELGEEGKKPSPYADDGLELFAARNALAPRKMTTRGGGVGTRFQIVQEGAAASVEPEVMERGVDAIWEALQAQPDATAAWAWAELEVWGTRGQEPQYGPRTPFFAPALHMLLLTLRDRLHTPHAALAVVPTTRAMGPTAYVLGCTAALYAEVIRTQWLCLHDLYAVLATVREARKAGVLLDLPDVDASFAARAKRDDAPLREHIDRIRNEARGEVMRRTDGGSNVYEQLSDADRDVLRVVDELRQIAGHTSRYGTRAAGTRAPRTPRTPREPKRRPRQPREPKFTPKIIPMDIKALLRS</sequence>
<keyword evidence="3" id="KW-0808">Transferase</keyword>
<accession>A0ABY8ESN7</accession>
<dbReference type="GO" id="GO:0030697">
    <property type="term" value="F:tRNA (uracil(54)-C5)-methyltransferase activity, S-adenosyl methionine-dependent"/>
    <property type="evidence" value="ECO:0007669"/>
    <property type="project" value="UniProtKB-EC"/>
</dbReference>
<dbReference type="Pfam" id="PF19189">
    <property type="entry name" value="Mtf2"/>
    <property type="match status" value="1"/>
</dbReference>
<organism evidence="3 4">
    <name type="scientific">Malassezia furfur</name>
    <name type="common">Pityriasis versicolor infection agent</name>
    <name type="synonym">Pityrosporum furfur</name>
    <dbReference type="NCBI Taxonomy" id="55194"/>
    <lineage>
        <taxon>Eukaryota</taxon>
        <taxon>Fungi</taxon>
        <taxon>Dikarya</taxon>
        <taxon>Basidiomycota</taxon>
        <taxon>Ustilaginomycotina</taxon>
        <taxon>Malasseziomycetes</taxon>
        <taxon>Malasseziales</taxon>
        <taxon>Malasseziaceae</taxon>
        <taxon>Malassezia</taxon>
    </lineage>
</organism>
<evidence type="ECO:0000313" key="4">
    <source>
        <dbReference type="Proteomes" id="UP000818624"/>
    </source>
</evidence>
<proteinExistence type="predicted"/>
<dbReference type="InterPro" id="IPR043837">
    <property type="entry name" value="Mtf2-like_C"/>
</dbReference>
<keyword evidence="3" id="KW-0489">Methyltransferase</keyword>